<evidence type="ECO:0000256" key="10">
    <source>
        <dbReference type="ARBA" id="ARBA00066503"/>
    </source>
</evidence>
<keyword evidence="14" id="KW-0328">Glycosyltransferase</keyword>
<evidence type="ECO:0000256" key="7">
    <source>
        <dbReference type="ARBA" id="ARBA00022785"/>
    </source>
</evidence>
<comment type="similarity">
    <text evidence="9 13">Belongs to the QueA family.</text>
</comment>
<dbReference type="InterPro" id="IPR042119">
    <property type="entry name" value="QueA_dom2"/>
</dbReference>
<evidence type="ECO:0000256" key="3">
    <source>
        <dbReference type="ARBA" id="ARBA00011245"/>
    </source>
</evidence>
<dbReference type="HAMAP" id="MF_00113">
    <property type="entry name" value="QueA"/>
    <property type="match status" value="1"/>
</dbReference>
<dbReference type="OrthoDB" id="9805933at2"/>
<dbReference type="NCBIfam" id="TIGR00113">
    <property type="entry name" value="queA"/>
    <property type="match status" value="1"/>
</dbReference>
<name>A0A5C6CQ56_9BACT</name>
<dbReference type="GO" id="GO:0051075">
    <property type="term" value="F:S-adenosylmethionine:tRNA ribosyltransferase-isomerase activity"/>
    <property type="evidence" value="ECO:0007669"/>
    <property type="project" value="UniProtKB-EC"/>
</dbReference>
<dbReference type="EC" id="2.4.99.17" evidence="10 13"/>
<dbReference type="InterPro" id="IPR042118">
    <property type="entry name" value="QueA_dom1"/>
</dbReference>
<dbReference type="NCBIfam" id="NF001140">
    <property type="entry name" value="PRK00147.1"/>
    <property type="match status" value="1"/>
</dbReference>
<keyword evidence="4 13" id="KW-0963">Cytoplasm</keyword>
<evidence type="ECO:0000313" key="15">
    <source>
        <dbReference type="Proteomes" id="UP000318437"/>
    </source>
</evidence>
<evidence type="ECO:0000256" key="9">
    <source>
        <dbReference type="ARBA" id="ARBA00061210"/>
    </source>
</evidence>
<evidence type="ECO:0000256" key="2">
    <source>
        <dbReference type="ARBA" id="ARBA00004691"/>
    </source>
</evidence>
<keyword evidence="5 13" id="KW-0808">Transferase</keyword>
<reference evidence="14 15" key="1">
    <citation type="submission" date="2019-02" db="EMBL/GenBank/DDBJ databases">
        <title>Deep-cultivation of Planctomycetes and their phenomic and genomic characterization uncovers novel biology.</title>
        <authorList>
            <person name="Wiegand S."/>
            <person name="Jogler M."/>
            <person name="Boedeker C."/>
            <person name="Pinto D."/>
            <person name="Vollmers J."/>
            <person name="Rivas-Marin E."/>
            <person name="Kohn T."/>
            <person name="Peeters S.H."/>
            <person name="Heuer A."/>
            <person name="Rast P."/>
            <person name="Oberbeckmann S."/>
            <person name="Bunk B."/>
            <person name="Jeske O."/>
            <person name="Meyerdierks A."/>
            <person name="Storesund J.E."/>
            <person name="Kallscheuer N."/>
            <person name="Luecker S."/>
            <person name="Lage O.M."/>
            <person name="Pohl T."/>
            <person name="Merkel B.J."/>
            <person name="Hornburger P."/>
            <person name="Mueller R.-W."/>
            <person name="Bruemmer F."/>
            <person name="Labrenz M."/>
            <person name="Spormann A.M."/>
            <person name="Op Den Camp H."/>
            <person name="Overmann J."/>
            <person name="Amann R."/>
            <person name="Jetten M.S.M."/>
            <person name="Mascher T."/>
            <person name="Medema M.H."/>
            <person name="Devos D.P."/>
            <person name="Kaster A.-K."/>
            <person name="Ovreas L."/>
            <person name="Rohde M."/>
            <person name="Galperin M.Y."/>
            <person name="Jogler C."/>
        </authorList>
    </citation>
    <scope>NUCLEOTIDE SEQUENCE [LARGE SCALE GENOMIC DNA]</scope>
    <source>
        <strain evidence="14 15">Pla144</strain>
    </source>
</reference>
<comment type="function">
    <text evidence="13">Transfers and isomerizes the ribose moiety from AdoMet to the 7-aminomethyl group of 7-deazaguanine (preQ1-tRNA) to give epoxyqueuosine (oQ-tRNA).</text>
</comment>
<dbReference type="RefSeq" id="WP_146451218.1">
    <property type="nucleotide sequence ID" value="NZ_SJPS01000004.1"/>
</dbReference>
<dbReference type="UniPathway" id="UPA00392"/>
<dbReference type="Proteomes" id="UP000318437">
    <property type="component" value="Unassembled WGS sequence"/>
</dbReference>
<dbReference type="GO" id="GO:0008616">
    <property type="term" value="P:tRNA queuosine(34) biosynthetic process"/>
    <property type="evidence" value="ECO:0007669"/>
    <property type="project" value="UniProtKB-UniRule"/>
</dbReference>
<dbReference type="PANTHER" id="PTHR30307">
    <property type="entry name" value="S-ADENOSYLMETHIONINE:TRNA RIBOSYLTRANSFERASE-ISOMERASE"/>
    <property type="match status" value="1"/>
</dbReference>
<dbReference type="Pfam" id="PF02547">
    <property type="entry name" value="Queuosine_synth"/>
    <property type="match status" value="1"/>
</dbReference>
<dbReference type="PANTHER" id="PTHR30307:SF0">
    <property type="entry name" value="S-ADENOSYLMETHIONINE:TRNA RIBOSYLTRANSFERASE-ISOMERASE"/>
    <property type="match status" value="1"/>
</dbReference>
<evidence type="ECO:0000256" key="1">
    <source>
        <dbReference type="ARBA" id="ARBA00004496"/>
    </source>
</evidence>
<evidence type="ECO:0000256" key="11">
    <source>
        <dbReference type="ARBA" id="ARBA00069325"/>
    </source>
</evidence>
<dbReference type="EMBL" id="SJPS01000004">
    <property type="protein sequence ID" value="TWU25624.1"/>
    <property type="molecule type" value="Genomic_DNA"/>
</dbReference>
<dbReference type="Gene3D" id="3.40.1780.10">
    <property type="entry name" value="QueA-like"/>
    <property type="match status" value="1"/>
</dbReference>
<keyword evidence="6 13" id="KW-0949">S-adenosyl-L-methionine</keyword>
<evidence type="ECO:0000256" key="6">
    <source>
        <dbReference type="ARBA" id="ARBA00022691"/>
    </source>
</evidence>
<comment type="pathway">
    <text evidence="2 13">tRNA modification; tRNA-queuosine biosynthesis.</text>
</comment>
<sequence length="354" mass="39482">MEPWIDYELPAELIAQQPLAHRADARLMVLDRNTDSIDHYHIRDLAKLIDPGDRLVLNDTKVIPAQLRGLRTSTGGRWQGLYLGSNANGDWRLVCKTRGHLHPPEQIKLVDREGRSSTTLWLLEQLTEGEWLARPTEDRPALELLDEVGHVPLPPYIRKGHMVDSDIADYQTVFARNPGAVAAPTAGLHFTPDLLRAVEQSGVDLSAVTLHVGLGTFRPITVDDPTQHPMHAEWGELNAVAAQELNTTRAAGGRVIAVGTTVTRLLESVAAGQNLDRQHSASIVPWQGETDLFIHPPYEFQLVDALLTNFHFPRTTLLLLVQALGGTELVRRAYEEAVREEYRFYSYGDAMLIL</sequence>
<evidence type="ECO:0000256" key="8">
    <source>
        <dbReference type="ARBA" id="ARBA00052751"/>
    </source>
</evidence>
<organism evidence="14 15">
    <name type="scientific">Bythopirellula polymerisocia</name>
    <dbReference type="NCBI Taxonomy" id="2528003"/>
    <lineage>
        <taxon>Bacteria</taxon>
        <taxon>Pseudomonadati</taxon>
        <taxon>Planctomycetota</taxon>
        <taxon>Planctomycetia</taxon>
        <taxon>Pirellulales</taxon>
        <taxon>Lacipirellulaceae</taxon>
        <taxon>Bythopirellula</taxon>
    </lineage>
</organism>
<evidence type="ECO:0000256" key="12">
    <source>
        <dbReference type="ARBA" id="ARBA00076160"/>
    </source>
</evidence>
<dbReference type="InterPro" id="IPR003699">
    <property type="entry name" value="QueA"/>
</dbReference>
<comment type="catalytic activity">
    <reaction evidence="8 13">
        <text>7-aminomethyl-7-carbaguanosine(34) in tRNA + S-adenosyl-L-methionine = epoxyqueuosine(34) in tRNA + adenine + L-methionine + 2 H(+)</text>
        <dbReference type="Rhea" id="RHEA:32155"/>
        <dbReference type="Rhea" id="RHEA-COMP:10342"/>
        <dbReference type="Rhea" id="RHEA-COMP:18582"/>
        <dbReference type="ChEBI" id="CHEBI:15378"/>
        <dbReference type="ChEBI" id="CHEBI:16708"/>
        <dbReference type="ChEBI" id="CHEBI:57844"/>
        <dbReference type="ChEBI" id="CHEBI:59789"/>
        <dbReference type="ChEBI" id="CHEBI:82833"/>
        <dbReference type="ChEBI" id="CHEBI:194443"/>
        <dbReference type="EC" id="2.4.99.17"/>
    </reaction>
</comment>
<dbReference type="Gene3D" id="2.40.10.240">
    <property type="entry name" value="QueA-like"/>
    <property type="match status" value="1"/>
</dbReference>
<keyword evidence="15" id="KW-1185">Reference proteome</keyword>
<accession>A0A5C6CQ56</accession>
<evidence type="ECO:0000256" key="5">
    <source>
        <dbReference type="ARBA" id="ARBA00022679"/>
    </source>
</evidence>
<keyword evidence="14" id="KW-0413">Isomerase</keyword>
<gene>
    <name evidence="13 14" type="primary">queA</name>
    <name evidence="14" type="ORF">Pla144_28320</name>
</gene>
<comment type="caution">
    <text evidence="14">The sequence shown here is derived from an EMBL/GenBank/DDBJ whole genome shotgun (WGS) entry which is preliminary data.</text>
</comment>
<evidence type="ECO:0000313" key="14">
    <source>
        <dbReference type="EMBL" id="TWU25624.1"/>
    </source>
</evidence>
<evidence type="ECO:0000256" key="4">
    <source>
        <dbReference type="ARBA" id="ARBA00022490"/>
    </source>
</evidence>
<keyword evidence="7 13" id="KW-0671">Queuosine biosynthesis</keyword>
<dbReference type="GO" id="GO:0005737">
    <property type="term" value="C:cytoplasm"/>
    <property type="evidence" value="ECO:0007669"/>
    <property type="project" value="UniProtKB-SubCell"/>
</dbReference>
<dbReference type="AlphaFoldDB" id="A0A5C6CQ56"/>
<comment type="subunit">
    <text evidence="3 13">Monomer.</text>
</comment>
<evidence type="ECO:0000256" key="13">
    <source>
        <dbReference type="HAMAP-Rule" id="MF_00113"/>
    </source>
</evidence>
<comment type="subcellular location">
    <subcellularLocation>
        <location evidence="1 13">Cytoplasm</location>
    </subcellularLocation>
</comment>
<dbReference type="SUPFAM" id="SSF111337">
    <property type="entry name" value="QueA-like"/>
    <property type="match status" value="1"/>
</dbReference>
<protein>
    <recommendedName>
        <fullName evidence="11 13">S-adenosylmethionine:tRNA ribosyltransferase-isomerase</fullName>
        <ecNumber evidence="10 13">2.4.99.17</ecNumber>
    </recommendedName>
    <alternativeName>
        <fullName evidence="12 13">Queuosine biosynthesis protein QueA</fullName>
    </alternativeName>
</protein>
<dbReference type="FunFam" id="3.40.1780.10:FF:000001">
    <property type="entry name" value="S-adenosylmethionine:tRNA ribosyltransferase-isomerase"/>
    <property type="match status" value="1"/>
</dbReference>
<proteinExistence type="inferred from homology"/>
<dbReference type="InterPro" id="IPR036100">
    <property type="entry name" value="QueA_sf"/>
</dbReference>